<name>A0A834DN42_9CHIR</name>
<protein>
    <submittedName>
        <fullName evidence="2">Uncharacterized protein</fullName>
    </submittedName>
</protein>
<feature type="region of interest" description="Disordered" evidence="1">
    <location>
        <begin position="1"/>
        <end position="36"/>
    </location>
</feature>
<organism evidence="2 3">
    <name type="scientific">Phyllostomus discolor</name>
    <name type="common">pale spear-nosed bat</name>
    <dbReference type="NCBI Taxonomy" id="89673"/>
    <lineage>
        <taxon>Eukaryota</taxon>
        <taxon>Metazoa</taxon>
        <taxon>Chordata</taxon>
        <taxon>Craniata</taxon>
        <taxon>Vertebrata</taxon>
        <taxon>Euteleostomi</taxon>
        <taxon>Mammalia</taxon>
        <taxon>Eutheria</taxon>
        <taxon>Laurasiatheria</taxon>
        <taxon>Chiroptera</taxon>
        <taxon>Yangochiroptera</taxon>
        <taxon>Phyllostomidae</taxon>
        <taxon>Phyllostominae</taxon>
        <taxon>Phyllostomus</taxon>
    </lineage>
</organism>
<dbReference type="Proteomes" id="UP000664940">
    <property type="component" value="Unassembled WGS sequence"/>
</dbReference>
<comment type="caution">
    <text evidence="2">The sequence shown here is derived from an EMBL/GenBank/DDBJ whole genome shotgun (WGS) entry which is preliminary data.</text>
</comment>
<accession>A0A834DN42</accession>
<evidence type="ECO:0000313" key="3">
    <source>
        <dbReference type="Proteomes" id="UP000664940"/>
    </source>
</evidence>
<dbReference type="AlphaFoldDB" id="A0A834DN42"/>
<reference evidence="2 3" key="1">
    <citation type="journal article" date="2020" name="Nature">
        <title>Six reference-quality genomes reveal evolution of bat adaptations.</title>
        <authorList>
            <person name="Jebb D."/>
            <person name="Huang Z."/>
            <person name="Pippel M."/>
            <person name="Hughes G.M."/>
            <person name="Lavrichenko K."/>
            <person name="Devanna P."/>
            <person name="Winkler S."/>
            <person name="Jermiin L.S."/>
            <person name="Skirmuntt E.C."/>
            <person name="Katzourakis A."/>
            <person name="Burkitt-Gray L."/>
            <person name="Ray D.A."/>
            <person name="Sullivan K.A.M."/>
            <person name="Roscito J.G."/>
            <person name="Kirilenko B.M."/>
            <person name="Davalos L.M."/>
            <person name="Corthals A.P."/>
            <person name="Power M.L."/>
            <person name="Jones G."/>
            <person name="Ransome R.D."/>
            <person name="Dechmann D.K.N."/>
            <person name="Locatelli A.G."/>
            <person name="Puechmaille S.J."/>
            <person name="Fedrigo O."/>
            <person name="Jarvis E.D."/>
            <person name="Hiller M."/>
            <person name="Vernes S.C."/>
            <person name="Myers E.W."/>
            <person name="Teeling E.C."/>
        </authorList>
    </citation>
    <scope>NUCLEOTIDE SEQUENCE [LARGE SCALE GENOMIC DNA]</scope>
    <source>
        <strain evidence="2">Bat1K_MPI-CBG_1</strain>
    </source>
</reference>
<evidence type="ECO:0000313" key="2">
    <source>
        <dbReference type="EMBL" id="KAF6086246.1"/>
    </source>
</evidence>
<dbReference type="EMBL" id="JABVXQ010000011">
    <property type="protein sequence ID" value="KAF6086246.1"/>
    <property type="molecule type" value="Genomic_DNA"/>
</dbReference>
<sequence>MQRKKTPSPPVAGVSDSDFSPRLLMGSFEDQRGSSPSKELLLVAAAKRKRRAVKGPKPEVAPQPGPTLPVDGLAYRDPDVCPQWALLALARGALHSPHLHMIARHGLQFQVPVRPASRMEGGGGEDAQIPD</sequence>
<gene>
    <name evidence="2" type="ORF">HJG60_008441</name>
</gene>
<evidence type="ECO:0000256" key="1">
    <source>
        <dbReference type="SAM" id="MobiDB-lite"/>
    </source>
</evidence>
<proteinExistence type="predicted"/>